<dbReference type="Pfam" id="PF02910">
    <property type="entry name" value="Succ_DH_flav_C"/>
    <property type="match status" value="1"/>
</dbReference>
<organism evidence="6 7">
    <name type="scientific">Paenibacillus soyae</name>
    <dbReference type="NCBI Taxonomy" id="2969249"/>
    <lineage>
        <taxon>Bacteria</taxon>
        <taxon>Bacillati</taxon>
        <taxon>Bacillota</taxon>
        <taxon>Bacilli</taxon>
        <taxon>Bacillales</taxon>
        <taxon>Paenibacillaceae</taxon>
        <taxon>Paenibacillus</taxon>
    </lineage>
</organism>
<reference evidence="6" key="1">
    <citation type="submission" date="2022-08" db="EMBL/GenBank/DDBJ databases">
        <title>The genomic sequence of strain Paenibacillus sp. SCIV0701.</title>
        <authorList>
            <person name="Zhao H."/>
        </authorList>
    </citation>
    <scope>NUCLEOTIDE SEQUENCE</scope>
    <source>
        <strain evidence="6">SCIV0701</strain>
    </source>
</reference>
<dbReference type="RefSeq" id="WP_257445862.1">
    <property type="nucleotide sequence ID" value="NZ_JANIPJ010000007.1"/>
</dbReference>
<sequence>MTGPAEERLTADVLVIGGGPAGAWAAWSAASHGARTVLADKGYLGTSGATAPGGTGFLYVEPDREKREKAVAERLKSGGFLSESPWIYRLMEQAYLNIQLVEKWGYRFPLDENGNLYKSHMQGPEYMELMRRVVRKAGVTILDQHPALELLVDEHGVGGARGVNRLTGGSWEVRANAVVIATGGCAFLSKGLGCNVQTGDGQLMASELGVEMSGMEFSRQYATTAAFSTITRNRVLGFASFYDGEGNLIHEGGPREDHFFAKHLAQGPVYAKLTHGNTPEKQAIIRASTPLWFVPFDRAGIDPFTQSFPIQMRYEGTIRGTGGIRLTGDYCQTSVQGLFAAGDAASREKTAGAKSGGGAYNASWAIASGTWSGKGAAEHALAQGKDASHRNVKPAGRHGLAHTADSTAPIPVREVVKAVQDEMFPLRINYFRSEPVLAGALERLDRQWPLVQGAVGPSATGRVQAREAAAMVANARWMYTAALIRKETRGMHTMAEYPELDDSMNRRLLLSGIERIAHRWESVPSGGQTVPPVTVKEGLTV</sequence>
<dbReference type="InterPro" id="IPR037099">
    <property type="entry name" value="Fum_R/Succ_DH_flav-like_C_sf"/>
</dbReference>
<feature type="compositionally biased region" description="Basic residues" evidence="3">
    <location>
        <begin position="390"/>
        <end position="400"/>
    </location>
</feature>
<evidence type="ECO:0000313" key="6">
    <source>
        <dbReference type="EMBL" id="MCR2804677.1"/>
    </source>
</evidence>
<dbReference type="Gene3D" id="3.50.50.60">
    <property type="entry name" value="FAD/NAD(P)-binding domain"/>
    <property type="match status" value="1"/>
</dbReference>
<dbReference type="InterPro" id="IPR030664">
    <property type="entry name" value="SdhA/FrdA/AprA"/>
</dbReference>
<dbReference type="AlphaFoldDB" id="A0A9X2MR06"/>
<evidence type="ECO:0000313" key="7">
    <source>
        <dbReference type="Proteomes" id="UP001141950"/>
    </source>
</evidence>
<evidence type="ECO:0000256" key="1">
    <source>
        <dbReference type="ARBA" id="ARBA00022630"/>
    </source>
</evidence>
<name>A0A9X2MR06_9BACL</name>
<feature type="domain" description="FAD-dependent oxidoreductase 2 FAD-binding" evidence="4">
    <location>
        <begin position="12"/>
        <end position="217"/>
    </location>
</feature>
<keyword evidence="7" id="KW-1185">Reference proteome</keyword>
<dbReference type="EMBL" id="JANIPJ010000007">
    <property type="protein sequence ID" value="MCR2804677.1"/>
    <property type="molecule type" value="Genomic_DNA"/>
</dbReference>
<feature type="domain" description="Fumarate reductase/succinate dehydrogenase flavoprotein-like C-terminal" evidence="5">
    <location>
        <begin position="459"/>
        <end position="503"/>
    </location>
</feature>
<dbReference type="SUPFAM" id="SSF51905">
    <property type="entry name" value="FAD/NAD(P)-binding domain"/>
    <property type="match status" value="1"/>
</dbReference>
<accession>A0A9X2MR06</accession>
<dbReference type="Pfam" id="PF00890">
    <property type="entry name" value="FAD_binding_2"/>
    <property type="match status" value="1"/>
</dbReference>
<dbReference type="Gene3D" id="1.20.58.100">
    <property type="entry name" value="Fumarate reductase/succinate dehydrogenase flavoprotein-like, C-terminal domain"/>
    <property type="match status" value="1"/>
</dbReference>
<protein>
    <submittedName>
        <fullName evidence="6">FAD-binding protein</fullName>
    </submittedName>
</protein>
<keyword evidence="1" id="KW-0285">Flavoprotein</keyword>
<dbReference type="GO" id="GO:0009055">
    <property type="term" value="F:electron transfer activity"/>
    <property type="evidence" value="ECO:0007669"/>
    <property type="project" value="TreeGrafter"/>
</dbReference>
<keyword evidence="2" id="KW-0560">Oxidoreductase</keyword>
<dbReference type="GO" id="GO:0005886">
    <property type="term" value="C:plasma membrane"/>
    <property type="evidence" value="ECO:0007669"/>
    <property type="project" value="TreeGrafter"/>
</dbReference>
<dbReference type="PRINTS" id="PR00411">
    <property type="entry name" value="PNDRDTASEI"/>
</dbReference>
<dbReference type="GO" id="GO:0009061">
    <property type="term" value="P:anaerobic respiration"/>
    <property type="evidence" value="ECO:0007669"/>
    <property type="project" value="TreeGrafter"/>
</dbReference>
<dbReference type="GO" id="GO:0000104">
    <property type="term" value="F:succinate dehydrogenase activity"/>
    <property type="evidence" value="ECO:0007669"/>
    <property type="project" value="TreeGrafter"/>
</dbReference>
<dbReference type="PIRSF" id="PIRSF000171">
    <property type="entry name" value="SDHA_APRA_LASPO"/>
    <property type="match status" value="1"/>
</dbReference>
<evidence type="ECO:0000256" key="3">
    <source>
        <dbReference type="SAM" id="MobiDB-lite"/>
    </source>
</evidence>
<feature type="region of interest" description="Disordered" evidence="3">
    <location>
        <begin position="377"/>
        <end position="403"/>
    </location>
</feature>
<dbReference type="InterPro" id="IPR015939">
    <property type="entry name" value="Fum_Rdtase/Succ_DH_flav-like_C"/>
</dbReference>
<dbReference type="Proteomes" id="UP001141950">
    <property type="component" value="Unassembled WGS sequence"/>
</dbReference>
<dbReference type="InterPro" id="IPR003953">
    <property type="entry name" value="FAD-dep_OxRdtase_2_FAD-bd"/>
</dbReference>
<proteinExistence type="predicted"/>
<dbReference type="SUPFAM" id="SSF46977">
    <property type="entry name" value="Succinate dehydrogenase/fumarate reductase flavoprotein C-terminal domain"/>
    <property type="match status" value="1"/>
</dbReference>
<dbReference type="PRINTS" id="PR00368">
    <property type="entry name" value="FADPNR"/>
</dbReference>
<evidence type="ECO:0000259" key="4">
    <source>
        <dbReference type="Pfam" id="PF00890"/>
    </source>
</evidence>
<dbReference type="GO" id="GO:0050660">
    <property type="term" value="F:flavin adenine dinucleotide binding"/>
    <property type="evidence" value="ECO:0007669"/>
    <property type="project" value="TreeGrafter"/>
</dbReference>
<dbReference type="PANTHER" id="PTHR11632:SF73">
    <property type="entry name" value="BLR3196 PROTEIN"/>
    <property type="match status" value="1"/>
</dbReference>
<dbReference type="PANTHER" id="PTHR11632">
    <property type="entry name" value="SUCCINATE DEHYDROGENASE 2 FLAVOPROTEIN SUBUNIT"/>
    <property type="match status" value="1"/>
</dbReference>
<gene>
    <name evidence="6" type="ORF">NQZ67_12390</name>
</gene>
<dbReference type="InterPro" id="IPR036188">
    <property type="entry name" value="FAD/NAD-bd_sf"/>
</dbReference>
<evidence type="ECO:0000256" key="2">
    <source>
        <dbReference type="ARBA" id="ARBA00023002"/>
    </source>
</evidence>
<comment type="caution">
    <text evidence="6">The sequence shown here is derived from an EMBL/GenBank/DDBJ whole genome shotgun (WGS) entry which is preliminary data.</text>
</comment>
<evidence type="ECO:0000259" key="5">
    <source>
        <dbReference type="Pfam" id="PF02910"/>
    </source>
</evidence>